<evidence type="ECO:0000256" key="3">
    <source>
        <dbReference type="ARBA" id="ARBA00022741"/>
    </source>
</evidence>
<dbReference type="Pfam" id="PF00069">
    <property type="entry name" value="Pkinase"/>
    <property type="match status" value="1"/>
</dbReference>
<dbReference type="GO" id="GO:0005524">
    <property type="term" value="F:ATP binding"/>
    <property type="evidence" value="ECO:0007669"/>
    <property type="project" value="UniProtKB-KW"/>
</dbReference>
<dbReference type="GO" id="GO:0004674">
    <property type="term" value="F:protein serine/threonine kinase activity"/>
    <property type="evidence" value="ECO:0007669"/>
    <property type="project" value="UniProtKB-KW"/>
</dbReference>
<dbReference type="PROSITE" id="PS00109">
    <property type="entry name" value="PROTEIN_KINASE_TYR"/>
    <property type="match status" value="1"/>
</dbReference>
<dbReference type="InterPro" id="IPR011009">
    <property type="entry name" value="Kinase-like_dom_sf"/>
</dbReference>
<dbReference type="SUPFAM" id="SSF56112">
    <property type="entry name" value="Protein kinase-like (PK-like)"/>
    <property type="match status" value="1"/>
</dbReference>
<dbReference type="PANTHER" id="PTHR24345:SF91">
    <property type="entry name" value="SERINE_THREONINE-PROTEIN KINASE PLK4"/>
    <property type="match status" value="1"/>
</dbReference>
<dbReference type="AlphaFoldDB" id="A0AAD3H2C8"/>
<evidence type="ECO:0000256" key="2">
    <source>
        <dbReference type="ARBA" id="ARBA00022679"/>
    </source>
</evidence>
<dbReference type="GO" id="GO:0005634">
    <property type="term" value="C:nucleus"/>
    <property type="evidence" value="ECO:0007669"/>
    <property type="project" value="TreeGrafter"/>
</dbReference>
<accession>A0AAD3H2C8</accession>
<gene>
    <name evidence="7" type="ORF">CTEN210_04013</name>
</gene>
<name>A0AAD3H2C8_9STRA</name>
<sequence>MNRRTYPRIVESKRDFEAPPNIQQCKKFNTTIESDNEVMIKEAIIPTVIDHRHHRLPSEDEEVMDDMEEDNNMEESFTTAHSEQESQPRKPAHYAYWVQRNLRDAIYGTVWQAEVLERIETDNSTLRWRATGRKVAIKEMSWQQIQQDDDTSAERPLQEIGAMYYMRRKKLEPYCGDGYTGDVLRDMEPLTQAMLEHHLMSYLDILSDDDKLYLIMPFCGGGELFDVLEKKQSFSEPQSRFIIRQVLKGVQNLQKLGICHRDMSLENVMLTDNCDVALIIDFGMSLKIPYVRVDGVKQRCLIRADRACGKPYYCSPEVIRNRQPFDGHAVDMWAIGPMLFLLVNGFPPWEVARTSDDRYRAFSSGQLRAVVQHWGLNLSNDLVDLLQGLFWEDPLKRLTLEEVLSHPWMQGSVEALPVPEN</sequence>
<keyword evidence="8" id="KW-1185">Reference proteome</keyword>
<organism evidence="7 8">
    <name type="scientific">Chaetoceros tenuissimus</name>
    <dbReference type="NCBI Taxonomy" id="426638"/>
    <lineage>
        <taxon>Eukaryota</taxon>
        <taxon>Sar</taxon>
        <taxon>Stramenopiles</taxon>
        <taxon>Ochrophyta</taxon>
        <taxon>Bacillariophyta</taxon>
        <taxon>Coscinodiscophyceae</taxon>
        <taxon>Chaetocerotophycidae</taxon>
        <taxon>Chaetocerotales</taxon>
        <taxon>Chaetocerotaceae</taxon>
        <taxon>Chaetoceros</taxon>
    </lineage>
</organism>
<dbReference type="InterPro" id="IPR000719">
    <property type="entry name" value="Prot_kinase_dom"/>
</dbReference>
<evidence type="ECO:0000313" key="7">
    <source>
        <dbReference type="EMBL" id="GFH47538.1"/>
    </source>
</evidence>
<evidence type="ECO:0000313" key="8">
    <source>
        <dbReference type="Proteomes" id="UP001054902"/>
    </source>
</evidence>
<keyword evidence="2" id="KW-0808">Transferase</keyword>
<dbReference type="InterPro" id="IPR008266">
    <property type="entry name" value="Tyr_kinase_AS"/>
</dbReference>
<keyword evidence="4" id="KW-0418">Kinase</keyword>
<evidence type="ECO:0000256" key="5">
    <source>
        <dbReference type="ARBA" id="ARBA00022840"/>
    </source>
</evidence>
<reference evidence="7 8" key="1">
    <citation type="journal article" date="2021" name="Sci. Rep.">
        <title>The genome of the diatom Chaetoceros tenuissimus carries an ancient integrated fragment of an extant virus.</title>
        <authorList>
            <person name="Hongo Y."/>
            <person name="Kimura K."/>
            <person name="Takaki Y."/>
            <person name="Yoshida Y."/>
            <person name="Baba S."/>
            <person name="Kobayashi G."/>
            <person name="Nagasaki K."/>
            <person name="Hano T."/>
            <person name="Tomaru Y."/>
        </authorList>
    </citation>
    <scope>NUCLEOTIDE SEQUENCE [LARGE SCALE GENOMIC DNA]</scope>
    <source>
        <strain evidence="7 8">NIES-3715</strain>
    </source>
</reference>
<dbReference type="Proteomes" id="UP001054902">
    <property type="component" value="Unassembled WGS sequence"/>
</dbReference>
<protein>
    <recommendedName>
        <fullName evidence="6">Protein kinase domain-containing protein</fullName>
    </recommendedName>
</protein>
<keyword evidence="5" id="KW-0067">ATP-binding</keyword>
<evidence type="ECO:0000256" key="1">
    <source>
        <dbReference type="ARBA" id="ARBA00022527"/>
    </source>
</evidence>
<dbReference type="PROSITE" id="PS50011">
    <property type="entry name" value="PROTEIN_KINASE_DOM"/>
    <property type="match status" value="1"/>
</dbReference>
<dbReference type="EMBL" id="BLLK01000023">
    <property type="protein sequence ID" value="GFH47538.1"/>
    <property type="molecule type" value="Genomic_DNA"/>
</dbReference>
<feature type="domain" description="Protein kinase" evidence="6">
    <location>
        <begin position="96"/>
        <end position="409"/>
    </location>
</feature>
<evidence type="ECO:0000259" key="6">
    <source>
        <dbReference type="PROSITE" id="PS50011"/>
    </source>
</evidence>
<keyword evidence="1" id="KW-0723">Serine/threonine-protein kinase</keyword>
<keyword evidence="3" id="KW-0547">Nucleotide-binding</keyword>
<dbReference type="Gene3D" id="1.10.510.10">
    <property type="entry name" value="Transferase(Phosphotransferase) domain 1"/>
    <property type="match status" value="1"/>
</dbReference>
<evidence type="ECO:0000256" key="4">
    <source>
        <dbReference type="ARBA" id="ARBA00022777"/>
    </source>
</evidence>
<proteinExistence type="predicted"/>
<comment type="caution">
    <text evidence="7">The sequence shown here is derived from an EMBL/GenBank/DDBJ whole genome shotgun (WGS) entry which is preliminary data.</text>
</comment>
<dbReference type="PANTHER" id="PTHR24345">
    <property type="entry name" value="SERINE/THREONINE-PROTEIN KINASE PLK"/>
    <property type="match status" value="1"/>
</dbReference>